<dbReference type="Gene3D" id="2.70.130.10">
    <property type="entry name" value="Mannose-6-phosphate receptor binding domain"/>
    <property type="match status" value="1"/>
</dbReference>
<dbReference type="GeneID" id="63751981"/>
<comment type="similarity">
    <text evidence="2 10">Belongs to the OS-9 family.</text>
</comment>
<dbReference type="PROSITE" id="PS51914">
    <property type="entry name" value="MRH"/>
    <property type="match status" value="1"/>
</dbReference>
<evidence type="ECO:0000256" key="8">
    <source>
        <dbReference type="ARBA" id="ARBA00057311"/>
    </source>
</evidence>
<feature type="chain" id="PRO_5013290363" description="Endoplasmic reticulum lectin" evidence="12">
    <location>
        <begin position="23"/>
        <end position="533"/>
    </location>
</feature>
<name>A0A1L9RAC8_ASPWE</name>
<evidence type="ECO:0000256" key="12">
    <source>
        <dbReference type="SAM" id="SignalP"/>
    </source>
</evidence>
<dbReference type="InterPro" id="IPR009011">
    <property type="entry name" value="Man6P_isomerase_rcpt-bd_dom_sf"/>
</dbReference>
<keyword evidence="6 10" id="KW-0472">Membrane</keyword>
<dbReference type="FunFam" id="2.70.130.10:FF:000025">
    <property type="entry name" value="Protein OS-9 homolog"/>
    <property type="match status" value="1"/>
</dbReference>
<feature type="domain" description="MRH" evidence="13">
    <location>
        <begin position="158"/>
        <end position="299"/>
    </location>
</feature>
<dbReference type="EMBL" id="KV878215">
    <property type="protein sequence ID" value="OJJ31876.1"/>
    <property type="molecule type" value="Genomic_DNA"/>
</dbReference>
<dbReference type="AlphaFoldDB" id="A0A1L9RAC8"/>
<evidence type="ECO:0000256" key="4">
    <source>
        <dbReference type="ARBA" id="ARBA00022734"/>
    </source>
</evidence>
<accession>A0A1L9RAC8</accession>
<feature type="compositionally biased region" description="Polar residues" evidence="11">
    <location>
        <begin position="85"/>
        <end position="94"/>
    </location>
</feature>
<evidence type="ECO:0000313" key="15">
    <source>
        <dbReference type="Proteomes" id="UP000184383"/>
    </source>
</evidence>
<feature type="region of interest" description="Disordered" evidence="11">
    <location>
        <begin position="63"/>
        <end position="97"/>
    </location>
</feature>
<keyword evidence="3 12" id="KW-0732">Signal</keyword>
<evidence type="ECO:0000256" key="9">
    <source>
        <dbReference type="ARBA" id="ARBA00063653"/>
    </source>
</evidence>
<dbReference type="PANTHER" id="PTHR15414:SF0">
    <property type="entry name" value="ENDOPLASMIC RETICULUM LECTIN 1"/>
    <property type="match status" value="1"/>
</dbReference>
<comment type="function">
    <text evidence="8 10">Lectin involved in the quality control of the secretory pathway. As a member of the endoplasmic reticulum-associated degradation lumenal (ERAD-L) surveillance system, targets misfolded endoplasmic reticulum lumenal glycoproteins for degradation.</text>
</comment>
<keyword evidence="4 10" id="KW-0430">Lectin</keyword>
<feature type="compositionally biased region" description="Low complexity" evidence="11">
    <location>
        <begin position="491"/>
        <end position="501"/>
    </location>
</feature>
<dbReference type="InterPro" id="IPR012913">
    <property type="entry name" value="OS9-like_dom"/>
</dbReference>
<evidence type="ECO:0000256" key="2">
    <source>
        <dbReference type="ARBA" id="ARBA00009918"/>
    </source>
</evidence>
<keyword evidence="15" id="KW-1185">Reference proteome</keyword>
<protein>
    <recommendedName>
        <fullName evidence="10">Endoplasmic reticulum lectin</fullName>
    </recommendedName>
    <alternativeName>
        <fullName evidence="10">Protein OS-9 homolog</fullName>
    </alternativeName>
</protein>
<proteinExistence type="inferred from homology"/>
<gene>
    <name evidence="14" type="ORF">ASPWEDRAFT_43883</name>
</gene>
<evidence type="ECO:0000256" key="3">
    <source>
        <dbReference type="ARBA" id="ARBA00022729"/>
    </source>
</evidence>
<evidence type="ECO:0000256" key="5">
    <source>
        <dbReference type="ARBA" id="ARBA00022824"/>
    </source>
</evidence>
<dbReference type="RefSeq" id="XP_040685553.1">
    <property type="nucleotide sequence ID" value="XM_040836133.1"/>
</dbReference>
<feature type="region of interest" description="Disordered" evidence="11">
    <location>
        <begin position="442"/>
        <end position="533"/>
    </location>
</feature>
<feature type="compositionally biased region" description="Basic and acidic residues" evidence="11">
    <location>
        <begin position="454"/>
        <end position="467"/>
    </location>
</feature>
<comment type="subunit">
    <text evidence="9">Interacts with missfolded ER lumenal proteins.</text>
</comment>
<dbReference type="GO" id="GO:0030968">
    <property type="term" value="P:endoplasmic reticulum unfolded protein response"/>
    <property type="evidence" value="ECO:0007669"/>
    <property type="project" value="UniProtKB-UniRule"/>
</dbReference>
<evidence type="ECO:0000256" key="1">
    <source>
        <dbReference type="ARBA" id="ARBA00004367"/>
    </source>
</evidence>
<keyword evidence="7" id="KW-1015">Disulfide bond</keyword>
<feature type="signal peptide" evidence="12">
    <location>
        <begin position="1"/>
        <end position="22"/>
    </location>
</feature>
<dbReference type="GO" id="GO:0005788">
    <property type="term" value="C:endoplasmic reticulum lumen"/>
    <property type="evidence" value="ECO:0007669"/>
    <property type="project" value="UniProtKB-UniRule"/>
</dbReference>
<evidence type="ECO:0000259" key="13">
    <source>
        <dbReference type="PROSITE" id="PS51914"/>
    </source>
</evidence>
<reference evidence="15" key="1">
    <citation type="journal article" date="2017" name="Genome Biol.">
        <title>Comparative genomics reveals high biological diversity and specific adaptations in the industrially and medically important fungal genus Aspergillus.</title>
        <authorList>
            <person name="de Vries R.P."/>
            <person name="Riley R."/>
            <person name="Wiebenga A."/>
            <person name="Aguilar-Osorio G."/>
            <person name="Amillis S."/>
            <person name="Uchima C.A."/>
            <person name="Anderluh G."/>
            <person name="Asadollahi M."/>
            <person name="Askin M."/>
            <person name="Barry K."/>
            <person name="Battaglia E."/>
            <person name="Bayram O."/>
            <person name="Benocci T."/>
            <person name="Braus-Stromeyer S.A."/>
            <person name="Caldana C."/>
            <person name="Canovas D."/>
            <person name="Cerqueira G.C."/>
            <person name="Chen F."/>
            <person name="Chen W."/>
            <person name="Choi C."/>
            <person name="Clum A."/>
            <person name="Dos Santos R.A."/>
            <person name="Damasio A.R."/>
            <person name="Diallinas G."/>
            <person name="Emri T."/>
            <person name="Fekete E."/>
            <person name="Flipphi M."/>
            <person name="Freyberg S."/>
            <person name="Gallo A."/>
            <person name="Gournas C."/>
            <person name="Habgood R."/>
            <person name="Hainaut M."/>
            <person name="Harispe M.L."/>
            <person name="Henrissat B."/>
            <person name="Hilden K.S."/>
            <person name="Hope R."/>
            <person name="Hossain A."/>
            <person name="Karabika E."/>
            <person name="Karaffa L."/>
            <person name="Karanyi Z."/>
            <person name="Krasevec N."/>
            <person name="Kuo A."/>
            <person name="Kusch H."/>
            <person name="LaButti K."/>
            <person name="Lagendijk E.L."/>
            <person name="Lapidus A."/>
            <person name="Levasseur A."/>
            <person name="Lindquist E."/>
            <person name="Lipzen A."/>
            <person name="Logrieco A.F."/>
            <person name="MacCabe A."/>
            <person name="Maekelae M.R."/>
            <person name="Malavazi I."/>
            <person name="Melin P."/>
            <person name="Meyer V."/>
            <person name="Mielnichuk N."/>
            <person name="Miskei M."/>
            <person name="Molnar A.P."/>
            <person name="Mule G."/>
            <person name="Ngan C.Y."/>
            <person name="Orejas M."/>
            <person name="Orosz E."/>
            <person name="Ouedraogo J.P."/>
            <person name="Overkamp K.M."/>
            <person name="Park H.-S."/>
            <person name="Perrone G."/>
            <person name="Piumi F."/>
            <person name="Punt P.J."/>
            <person name="Ram A.F."/>
            <person name="Ramon A."/>
            <person name="Rauscher S."/>
            <person name="Record E."/>
            <person name="Riano-Pachon D.M."/>
            <person name="Robert V."/>
            <person name="Roehrig J."/>
            <person name="Ruller R."/>
            <person name="Salamov A."/>
            <person name="Salih N.S."/>
            <person name="Samson R.A."/>
            <person name="Sandor E."/>
            <person name="Sanguinetti M."/>
            <person name="Schuetze T."/>
            <person name="Sepcic K."/>
            <person name="Shelest E."/>
            <person name="Sherlock G."/>
            <person name="Sophianopoulou V."/>
            <person name="Squina F.M."/>
            <person name="Sun H."/>
            <person name="Susca A."/>
            <person name="Todd R.B."/>
            <person name="Tsang A."/>
            <person name="Unkles S.E."/>
            <person name="van de Wiele N."/>
            <person name="van Rossen-Uffink D."/>
            <person name="Oliveira J.V."/>
            <person name="Vesth T.C."/>
            <person name="Visser J."/>
            <person name="Yu J.-H."/>
            <person name="Zhou M."/>
            <person name="Andersen M.R."/>
            <person name="Archer D.B."/>
            <person name="Baker S.E."/>
            <person name="Benoit I."/>
            <person name="Brakhage A.A."/>
            <person name="Braus G.H."/>
            <person name="Fischer R."/>
            <person name="Frisvad J.C."/>
            <person name="Goldman G.H."/>
            <person name="Houbraken J."/>
            <person name="Oakley B."/>
            <person name="Pocsi I."/>
            <person name="Scazzocchio C."/>
            <person name="Seiboth B."/>
            <person name="vanKuyk P.A."/>
            <person name="Wortman J."/>
            <person name="Dyer P.S."/>
            <person name="Grigoriev I.V."/>
        </authorList>
    </citation>
    <scope>NUCLEOTIDE SEQUENCE [LARGE SCALE GENOMIC DNA]</scope>
    <source>
        <strain evidence="15">DTO 134E9</strain>
    </source>
</reference>
<dbReference type="VEuPathDB" id="FungiDB:ASPWEDRAFT_43883"/>
<evidence type="ECO:0000256" key="7">
    <source>
        <dbReference type="ARBA" id="ARBA00023157"/>
    </source>
</evidence>
<feature type="compositionally biased region" description="Basic and acidic residues" evidence="11">
    <location>
        <begin position="523"/>
        <end position="533"/>
    </location>
</feature>
<comment type="subcellular location">
    <subcellularLocation>
        <location evidence="1 10">Endoplasmic reticulum membrane</location>
        <topology evidence="1 10">Peripheral membrane protein</topology>
        <orientation evidence="1 10">Lumenal side</orientation>
    </subcellularLocation>
</comment>
<dbReference type="OrthoDB" id="448954at2759"/>
<dbReference type="SUPFAM" id="SSF50911">
    <property type="entry name" value="Mannose 6-phosphate receptor domain"/>
    <property type="match status" value="1"/>
</dbReference>
<keyword evidence="5 10" id="KW-0256">Endoplasmic reticulum</keyword>
<dbReference type="InterPro" id="IPR044865">
    <property type="entry name" value="MRH_dom"/>
</dbReference>
<dbReference type="STRING" id="1073089.A0A1L9RAC8"/>
<evidence type="ECO:0000313" key="14">
    <source>
        <dbReference type="EMBL" id="OJJ31876.1"/>
    </source>
</evidence>
<dbReference type="Proteomes" id="UP000184383">
    <property type="component" value="Unassembled WGS sequence"/>
</dbReference>
<dbReference type="GO" id="GO:0005789">
    <property type="term" value="C:endoplasmic reticulum membrane"/>
    <property type="evidence" value="ECO:0007669"/>
    <property type="project" value="UniProtKB-SubCell"/>
</dbReference>
<organism evidence="14 15">
    <name type="scientific">Aspergillus wentii DTO 134E9</name>
    <dbReference type="NCBI Taxonomy" id="1073089"/>
    <lineage>
        <taxon>Eukaryota</taxon>
        <taxon>Fungi</taxon>
        <taxon>Dikarya</taxon>
        <taxon>Ascomycota</taxon>
        <taxon>Pezizomycotina</taxon>
        <taxon>Eurotiomycetes</taxon>
        <taxon>Eurotiomycetidae</taxon>
        <taxon>Eurotiales</taxon>
        <taxon>Aspergillaceae</taxon>
        <taxon>Aspergillus</taxon>
        <taxon>Aspergillus subgen. Cremei</taxon>
    </lineage>
</organism>
<sequence>MGQRRFIAPLLALACATSGVLASKKVFNIHDDLLAFPQFQVLFPESYVLESQARELLQAQASTFDENQKHSDKNPQVYMGKDSSSDPSHNQNGANKDESAVTYEEMTLEGQRYLCQIPHIDTGDLNRTRTEESSEVEKHKELARATDRGLELLRDMEGKCMYYISGWWSYSFCYKKQIKQFHALPFGSGVPNYPPMEDPTTQSFILGRFRRGDDDEMDGEAERKKATTTDLAELQTKGGSRYLVQRLEGGTKCDLTGRNRKVEIQFHCNPQSTDRIGWIKELTTCSYLMVIYTPRLCNDVAFLPPQQDEVHSIECREVLTPEEVPEWEAMQNYLSSQQLVESGESSEFAIVGDIQVGAQKLVGTEGKKIEKGRVASAGEEKVDVVAKREKGEVQWLSKEELKKYDLDPQKIETLKKQLEELANGKDWTLEVVEANGERGLRGIVDADEEDELEGDRAYKERTSERPGTKPAPNDGDQPQRQAKETSQEASKQQPQERPGQQPEKKVETQEQKEPEPSYGGSEKGSEETFKDEL</sequence>
<evidence type="ECO:0000256" key="11">
    <source>
        <dbReference type="SAM" id="MobiDB-lite"/>
    </source>
</evidence>
<evidence type="ECO:0000256" key="6">
    <source>
        <dbReference type="ARBA" id="ARBA00023136"/>
    </source>
</evidence>
<feature type="compositionally biased region" description="Basic and acidic residues" evidence="11">
    <location>
        <begin position="502"/>
        <end position="515"/>
    </location>
</feature>
<dbReference type="InterPro" id="IPR045149">
    <property type="entry name" value="OS-9-like"/>
</dbReference>
<dbReference type="Pfam" id="PF07915">
    <property type="entry name" value="PRKCSH"/>
    <property type="match status" value="1"/>
</dbReference>
<dbReference type="GO" id="GO:0030246">
    <property type="term" value="F:carbohydrate binding"/>
    <property type="evidence" value="ECO:0007669"/>
    <property type="project" value="UniProtKB-UniRule"/>
</dbReference>
<evidence type="ECO:0000256" key="10">
    <source>
        <dbReference type="RuleBase" id="RU369099"/>
    </source>
</evidence>
<dbReference type="PANTHER" id="PTHR15414">
    <property type="entry name" value="OS-9-RELATED"/>
    <property type="match status" value="1"/>
</dbReference>
<dbReference type="GO" id="GO:0030970">
    <property type="term" value="P:retrograde protein transport, ER to cytosol"/>
    <property type="evidence" value="ECO:0007669"/>
    <property type="project" value="TreeGrafter"/>
</dbReference>